<dbReference type="SUPFAM" id="SSF50891">
    <property type="entry name" value="Cyclophilin-like"/>
    <property type="match status" value="1"/>
</dbReference>
<dbReference type="EnsemblPlants" id="ONIVA02G00800.1">
    <property type="protein sequence ID" value="ONIVA02G00800.1"/>
    <property type="gene ID" value="ONIVA02G00800"/>
</dbReference>
<reference evidence="4" key="1">
    <citation type="submission" date="2015-04" db="UniProtKB">
        <authorList>
            <consortium name="EnsemblPlants"/>
        </authorList>
    </citation>
    <scope>IDENTIFICATION</scope>
    <source>
        <strain evidence="4">SL10</strain>
    </source>
</reference>
<dbReference type="AlphaFoldDB" id="A0A0E0G009"/>
<protein>
    <recommendedName>
        <fullName evidence="2">Peptidyl-prolyl cis-trans isomerase</fullName>
        <shortName evidence="2">PPIase</shortName>
        <ecNumber evidence="2">5.2.1.8</ecNumber>
    </recommendedName>
</protein>
<dbReference type="GO" id="GO:0016018">
    <property type="term" value="F:cyclosporin A binding"/>
    <property type="evidence" value="ECO:0007669"/>
    <property type="project" value="TreeGrafter"/>
</dbReference>
<evidence type="ECO:0000256" key="2">
    <source>
        <dbReference type="RuleBase" id="RU363019"/>
    </source>
</evidence>
<dbReference type="PRINTS" id="PR00153">
    <property type="entry name" value="CSAPPISMRASE"/>
</dbReference>
<comment type="function">
    <text evidence="2">PPIases accelerate the folding of proteins. It catalyzes the cis-trans isomerization of proline imidic peptide bonds in oligopeptides.</text>
</comment>
<keyword evidence="2" id="KW-0413">Isomerase</keyword>
<sequence length="139" mass="16254">MELYVDLVPLTAENFRALYTKKPLYYKGLCLSQHYLRIHVEGRRLRQGPRHRRRVHLRRHLPNENFLLPHDRPWLPNGSAENNISQFFTRVPWFDGNYVVFGCIISGFHNLKAIEAEVEVKIANRGEVVIVPPPSLITN</sequence>
<dbReference type="GO" id="GO:0006457">
    <property type="term" value="P:protein folding"/>
    <property type="evidence" value="ECO:0007669"/>
    <property type="project" value="TreeGrafter"/>
</dbReference>
<comment type="similarity">
    <text evidence="1 2">Belongs to the cyclophilin-type PPIase family.</text>
</comment>
<dbReference type="InterPro" id="IPR002130">
    <property type="entry name" value="Cyclophilin-type_PPIase_dom"/>
</dbReference>
<dbReference type="InterPro" id="IPR029000">
    <property type="entry name" value="Cyclophilin-like_dom_sf"/>
</dbReference>
<dbReference type="Gramene" id="ONIVA02G00800.1">
    <property type="protein sequence ID" value="ONIVA02G00800.1"/>
    <property type="gene ID" value="ONIVA02G00800"/>
</dbReference>
<name>A0A0E0G009_ORYNI</name>
<accession>A0A0E0G009</accession>
<keyword evidence="2" id="KW-0697">Rotamase</keyword>
<dbReference type="EC" id="5.2.1.8" evidence="2"/>
<evidence type="ECO:0000259" key="3">
    <source>
        <dbReference type="PROSITE" id="PS50072"/>
    </source>
</evidence>
<dbReference type="PANTHER" id="PTHR11071:SF561">
    <property type="entry name" value="PEPTIDYL-PROLYL CIS-TRANS ISOMERASE D-RELATED"/>
    <property type="match status" value="1"/>
</dbReference>
<organism evidence="4">
    <name type="scientific">Oryza nivara</name>
    <name type="common">Indian wild rice</name>
    <name type="synonym">Oryza sativa f. spontanea</name>
    <dbReference type="NCBI Taxonomy" id="4536"/>
    <lineage>
        <taxon>Eukaryota</taxon>
        <taxon>Viridiplantae</taxon>
        <taxon>Streptophyta</taxon>
        <taxon>Embryophyta</taxon>
        <taxon>Tracheophyta</taxon>
        <taxon>Spermatophyta</taxon>
        <taxon>Magnoliopsida</taxon>
        <taxon>Liliopsida</taxon>
        <taxon>Poales</taxon>
        <taxon>Poaceae</taxon>
        <taxon>BOP clade</taxon>
        <taxon>Oryzoideae</taxon>
        <taxon>Oryzeae</taxon>
        <taxon>Oryzinae</taxon>
        <taxon>Oryza</taxon>
    </lineage>
</organism>
<dbReference type="OMA" id="FFTRVPW"/>
<comment type="catalytic activity">
    <reaction evidence="2">
        <text>[protein]-peptidylproline (omega=180) = [protein]-peptidylproline (omega=0)</text>
        <dbReference type="Rhea" id="RHEA:16237"/>
        <dbReference type="Rhea" id="RHEA-COMP:10747"/>
        <dbReference type="Rhea" id="RHEA-COMP:10748"/>
        <dbReference type="ChEBI" id="CHEBI:83833"/>
        <dbReference type="ChEBI" id="CHEBI:83834"/>
        <dbReference type="EC" id="5.2.1.8"/>
    </reaction>
</comment>
<dbReference type="Gene3D" id="2.40.100.10">
    <property type="entry name" value="Cyclophilin-like"/>
    <property type="match status" value="1"/>
</dbReference>
<dbReference type="Proteomes" id="UP000006591">
    <property type="component" value="Chromosome 2"/>
</dbReference>
<dbReference type="PROSITE" id="PS50072">
    <property type="entry name" value="CSA_PPIASE_2"/>
    <property type="match status" value="1"/>
</dbReference>
<dbReference type="GO" id="GO:0003755">
    <property type="term" value="F:peptidyl-prolyl cis-trans isomerase activity"/>
    <property type="evidence" value="ECO:0007669"/>
    <property type="project" value="UniProtKB-UniRule"/>
</dbReference>
<keyword evidence="5" id="KW-1185">Reference proteome</keyword>
<dbReference type="eggNOG" id="KOG0880">
    <property type="taxonomic scope" value="Eukaryota"/>
</dbReference>
<dbReference type="HOGENOM" id="CLU_1848372_0_0_1"/>
<evidence type="ECO:0000313" key="4">
    <source>
        <dbReference type="EnsemblPlants" id="ONIVA02G00800.1"/>
    </source>
</evidence>
<dbReference type="GO" id="GO:0005737">
    <property type="term" value="C:cytoplasm"/>
    <property type="evidence" value="ECO:0007669"/>
    <property type="project" value="TreeGrafter"/>
</dbReference>
<reference evidence="4" key="2">
    <citation type="submission" date="2018-04" db="EMBL/GenBank/DDBJ databases">
        <title>OnivRS2 (Oryza nivara Reference Sequence Version 2).</title>
        <authorList>
            <person name="Zhang J."/>
            <person name="Kudrna D."/>
            <person name="Lee S."/>
            <person name="Talag J."/>
            <person name="Rajasekar S."/>
            <person name="Welchert J."/>
            <person name="Hsing Y.-I."/>
            <person name="Wing R.A."/>
        </authorList>
    </citation>
    <scope>NUCLEOTIDE SEQUENCE [LARGE SCALE GENOMIC DNA]</scope>
    <source>
        <strain evidence="4">SL10</strain>
    </source>
</reference>
<evidence type="ECO:0000313" key="5">
    <source>
        <dbReference type="Proteomes" id="UP000006591"/>
    </source>
</evidence>
<feature type="domain" description="PPIase cyclophilin-type" evidence="3">
    <location>
        <begin position="1"/>
        <end position="116"/>
    </location>
</feature>
<proteinExistence type="inferred from homology"/>
<dbReference type="PANTHER" id="PTHR11071">
    <property type="entry name" value="PEPTIDYL-PROLYL CIS-TRANS ISOMERASE"/>
    <property type="match status" value="1"/>
</dbReference>
<dbReference type="STRING" id="4536.A0A0E0G009"/>
<evidence type="ECO:0000256" key="1">
    <source>
        <dbReference type="ARBA" id="ARBA00007365"/>
    </source>
</evidence>
<dbReference type="FunFam" id="2.40.100.10:FF:000084">
    <property type="entry name" value="Peptidyl-prolyl cis-trans isomerase"/>
    <property type="match status" value="1"/>
</dbReference>
<dbReference type="Pfam" id="PF00160">
    <property type="entry name" value="Pro_isomerase"/>
    <property type="match status" value="1"/>
</dbReference>